<organism evidence="2 3">
    <name type="scientific">Brassica campestris</name>
    <name type="common">Field mustard</name>
    <dbReference type="NCBI Taxonomy" id="3711"/>
    <lineage>
        <taxon>Eukaryota</taxon>
        <taxon>Viridiplantae</taxon>
        <taxon>Streptophyta</taxon>
        <taxon>Embryophyta</taxon>
        <taxon>Tracheophyta</taxon>
        <taxon>Spermatophyta</taxon>
        <taxon>Magnoliopsida</taxon>
        <taxon>eudicotyledons</taxon>
        <taxon>Gunneridae</taxon>
        <taxon>Pentapetalae</taxon>
        <taxon>rosids</taxon>
        <taxon>malvids</taxon>
        <taxon>Brassicales</taxon>
        <taxon>Brassicaceae</taxon>
        <taxon>Brassiceae</taxon>
        <taxon>Brassica</taxon>
    </lineage>
</organism>
<proteinExistence type="predicted"/>
<protein>
    <submittedName>
        <fullName evidence="2">Uncharacterized protein</fullName>
    </submittedName>
</protein>
<dbReference type="EMBL" id="CM010630">
    <property type="protein sequence ID" value="RID70163.1"/>
    <property type="molecule type" value="Genomic_DNA"/>
</dbReference>
<feature type="signal peptide" evidence="1">
    <location>
        <begin position="1"/>
        <end position="23"/>
    </location>
</feature>
<dbReference type="AlphaFoldDB" id="A0A398A4L1"/>
<reference evidence="2 3" key="1">
    <citation type="submission" date="2018-06" db="EMBL/GenBank/DDBJ databases">
        <title>WGS assembly of Brassica rapa FPsc.</title>
        <authorList>
            <person name="Bowman J."/>
            <person name="Kohchi T."/>
            <person name="Yamato K."/>
            <person name="Jenkins J."/>
            <person name="Shu S."/>
            <person name="Ishizaki K."/>
            <person name="Yamaoka S."/>
            <person name="Nishihama R."/>
            <person name="Nakamura Y."/>
            <person name="Berger F."/>
            <person name="Adam C."/>
            <person name="Aki S."/>
            <person name="Althoff F."/>
            <person name="Araki T."/>
            <person name="Arteaga-Vazquez M."/>
            <person name="Balasubrmanian S."/>
            <person name="Bauer D."/>
            <person name="Boehm C."/>
            <person name="Briginshaw L."/>
            <person name="Caballero-Perez J."/>
            <person name="Catarino B."/>
            <person name="Chen F."/>
            <person name="Chiyoda S."/>
            <person name="Chovatia M."/>
            <person name="Davies K."/>
            <person name="Delmans M."/>
            <person name="Demura T."/>
            <person name="Dierschke T."/>
            <person name="Dolan L."/>
            <person name="Dorantes-Acosta A."/>
            <person name="Eklund D."/>
            <person name="Florent S."/>
            <person name="Flores-Sandoval E."/>
            <person name="Fujiyama A."/>
            <person name="Fukuzawa H."/>
            <person name="Galik B."/>
            <person name="Grimanelli D."/>
            <person name="Grimwood J."/>
            <person name="Grossniklaus U."/>
            <person name="Hamada T."/>
            <person name="Haseloff J."/>
            <person name="Hetherington A."/>
            <person name="Higo A."/>
            <person name="Hirakawa Y."/>
            <person name="Hundley H."/>
            <person name="Ikeda Y."/>
            <person name="Inoue K."/>
            <person name="Inoue S."/>
            <person name="Ishida S."/>
            <person name="Jia Q."/>
            <person name="Kakita M."/>
            <person name="Kanazawa T."/>
            <person name="Kawai Y."/>
            <person name="Kawashima T."/>
            <person name="Kennedy M."/>
            <person name="Kinose K."/>
            <person name="Kinoshita T."/>
            <person name="Kohara Y."/>
            <person name="Koide E."/>
            <person name="Komatsu K."/>
            <person name="Kopischke S."/>
            <person name="Kubo M."/>
            <person name="Kyozuka J."/>
            <person name="Lagercrantz U."/>
            <person name="Lin S."/>
            <person name="Lindquist E."/>
            <person name="Lipzen A."/>
            <person name="Lu C."/>
            <person name="Luna E."/>
            <person name="Martienssen R."/>
            <person name="Minamino N."/>
            <person name="Mizutani M."/>
            <person name="Mizutani M."/>
            <person name="Mochizuki N."/>
            <person name="Monte I."/>
            <person name="Mosher R."/>
            <person name="Nagasaki H."/>
            <person name="Nakagami H."/>
            <person name="Naramoto S."/>
            <person name="Nishitani K."/>
            <person name="Ohtani M."/>
            <person name="Okamoto T."/>
            <person name="Okumura M."/>
            <person name="Phillips J."/>
            <person name="Pollak B."/>
            <person name="Reinders A."/>
            <person name="Roevekamp M."/>
            <person name="Sano R."/>
            <person name="Sawa S."/>
            <person name="Schmid M."/>
            <person name="Shirakawa M."/>
            <person name="Solano R."/>
            <person name="Spunde A."/>
            <person name="Suetsugu N."/>
            <person name="Sugano S."/>
            <person name="Sugiyama A."/>
            <person name="Sun R."/>
            <person name="Suzuki Y."/>
            <person name="Takenaka M."/>
            <person name="Takezawa D."/>
            <person name="Tomogane H."/>
            <person name="Tsuzuki M."/>
            <person name="Ueda T."/>
            <person name="Umeda M."/>
            <person name="Ward J."/>
            <person name="Watanabe Y."/>
            <person name="Yazaki K."/>
            <person name="Yokoyama R."/>
            <person name="Yoshitake Y."/>
            <person name="Yotsui I."/>
            <person name="Zachgo S."/>
            <person name="Schmutz J."/>
        </authorList>
    </citation>
    <scope>NUCLEOTIDE SEQUENCE [LARGE SCALE GENOMIC DNA]</scope>
    <source>
        <strain evidence="3">cv. B-3</strain>
    </source>
</reference>
<evidence type="ECO:0000313" key="3">
    <source>
        <dbReference type="Proteomes" id="UP000264353"/>
    </source>
</evidence>
<keyword evidence="1" id="KW-0732">Signal</keyword>
<evidence type="ECO:0000256" key="1">
    <source>
        <dbReference type="SAM" id="SignalP"/>
    </source>
</evidence>
<evidence type="ECO:0000313" key="2">
    <source>
        <dbReference type="EMBL" id="RID70163.1"/>
    </source>
</evidence>
<sequence length="54" mass="6126">MFIFCIPLLHLSCVAFALGPSSAFIPMIYFHDTYKEESSKERYNVPDAPVRGES</sequence>
<accession>A0A398A4L1</accession>
<gene>
    <name evidence="2" type="ORF">BRARA_C02205</name>
</gene>
<name>A0A398A4L1_BRACM</name>
<dbReference type="Proteomes" id="UP000264353">
    <property type="component" value="Chromosome A3"/>
</dbReference>
<feature type="chain" id="PRO_5017327055" evidence="1">
    <location>
        <begin position="24"/>
        <end position="54"/>
    </location>
</feature>